<proteinExistence type="predicted"/>
<reference evidence="1" key="1">
    <citation type="submission" date="2019-06" db="EMBL/GenBank/DDBJ databases">
        <authorList>
            <person name="Zheng W."/>
        </authorList>
    </citation>
    <scope>NUCLEOTIDE SEQUENCE</scope>
    <source>
        <strain evidence="1">QDHG01</strain>
    </source>
</reference>
<protein>
    <submittedName>
        <fullName evidence="1">Uncharacterized protein</fullName>
    </submittedName>
</protein>
<evidence type="ECO:0000313" key="1">
    <source>
        <dbReference type="EMBL" id="TNV85990.1"/>
    </source>
</evidence>
<comment type="caution">
    <text evidence="1">The sequence shown here is derived from an EMBL/GenBank/DDBJ whole genome shotgun (WGS) entry which is preliminary data.</text>
</comment>
<accession>A0A8J8P537</accession>
<dbReference type="Proteomes" id="UP000785679">
    <property type="component" value="Unassembled WGS sequence"/>
</dbReference>
<keyword evidence="2" id="KW-1185">Reference proteome</keyword>
<dbReference type="AlphaFoldDB" id="A0A8J8P537"/>
<organism evidence="1 2">
    <name type="scientific">Halteria grandinella</name>
    <dbReference type="NCBI Taxonomy" id="5974"/>
    <lineage>
        <taxon>Eukaryota</taxon>
        <taxon>Sar</taxon>
        <taxon>Alveolata</taxon>
        <taxon>Ciliophora</taxon>
        <taxon>Intramacronucleata</taxon>
        <taxon>Spirotrichea</taxon>
        <taxon>Stichotrichia</taxon>
        <taxon>Sporadotrichida</taxon>
        <taxon>Halteriidae</taxon>
        <taxon>Halteria</taxon>
    </lineage>
</organism>
<sequence length="151" mass="17777">MDFTYIIFFAFQSVQSEQFRDALTKKMMRMNIMERRMVLMLYSTVTYFVRSELSKQTISKGVSTRGQGKMESMTRSMQSQGFFHMEEVSALNSLQRLSSIGLINDSINEALYQTICHFQQKRCRRIISPTIYNVSKLILLEIIVKMRMIIR</sequence>
<evidence type="ECO:0000313" key="2">
    <source>
        <dbReference type="Proteomes" id="UP000785679"/>
    </source>
</evidence>
<dbReference type="EMBL" id="RRYP01001412">
    <property type="protein sequence ID" value="TNV85990.1"/>
    <property type="molecule type" value="Genomic_DNA"/>
</dbReference>
<name>A0A8J8P537_HALGN</name>
<gene>
    <name evidence="1" type="ORF">FGO68_gene4460</name>
</gene>